<dbReference type="Proteomes" id="UP001469365">
    <property type="component" value="Unassembled WGS sequence"/>
</dbReference>
<accession>A0ABU9DKD8</accession>
<protein>
    <submittedName>
        <fullName evidence="5">AraC family transcriptional regulator</fullName>
    </submittedName>
</protein>
<dbReference type="Pfam" id="PF12833">
    <property type="entry name" value="HTH_18"/>
    <property type="match status" value="1"/>
</dbReference>
<dbReference type="PANTHER" id="PTHR43280:SF28">
    <property type="entry name" value="HTH-TYPE TRANSCRIPTIONAL ACTIVATOR RHAS"/>
    <property type="match status" value="1"/>
</dbReference>
<dbReference type="Gene3D" id="2.60.120.10">
    <property type="entry name" value="Jelly Rolls"/>
    <property type="match status" value="1"/>
</dbReference>
<evidence type="ECO:0000313" key="6">
    <source>
        <dbReference type="Proteomes" id="UP001469365"/>
    </source>
</evidence>
<feature type="domain" description="HTH araC/xylS-type" evidence="4">
    <location>
        <begin position="210"/>
        <end position="309"/>
    </location>
</feature>
<dbReference type="InterPro" id="IPR014710">
    <property type="entry name" value="RmlC-like_jellyroll"/>
</dbReference>
<dbReference type="EMBL" id="JBBPCC010000009">
    <property type="protein sequence ID" value="MEK8129311.1"/>
    <property type="molecule type" value="Genomic_DNA"/>
</dbReference>
<dbReference type="Gene3D" id="1.10.10.60">
    <property type="entry name" value="Homeodomain-like"/>
    <property type="match status" value="2"/>
</dbReference>
<dbReference type="SUPFAM" id="SSF46689">
    <property type="entry name" value="Homeodomain-like"/>
    <property type="match status" value="1"/>
</dbReference>
<proteinExistence type="predicted"/>
<sequence length="321" mass="35899">MTYFPKYLKTYPNRNASLPFDLKISRLAQGYPAHRHDFIEFSFVIEGSGSESINGVNHPMKPGTFTFVLPYQVHELFTEPGSMLVLYNGNFDMELMTEPGSSFALAELLTDSESLPPFTYFEEQAAKSIRTVLEEIHQEFLGDSRWRDVLLVSKLKELLIAFDRERHRKLTLSGQSAAATLSAIPAAAPPGTVPEQSPAGPAVAASESVWRIIHYIHTHYQEEELSLASLSRQFSISVSRISELLKQATGQTFVPFLHDLRLRHACGLLASTEMTIAEIAHEVGCGSFKTFSRIFRESKGMLPSAYRKAKRDAQRASLPES</sequence>
<name>A0ABU9DKD8_9BACL</name>
<organism evidence="5 6">
    <name type="scientific">Paenibacillus filicis</name>
    <dbReference type="NCBI Taxonomy" id="669464"/>
    <lineage>
        <taxon>Bacteria</taxon>
        <taxon>Bacillati</taxon>
        <taxon>Bacillota</taxon>
        <taxon>Bacilli</taxon>
        <taxon>Bacillales</taxon>
        <taxon>Paenibacillaceae</taxon>
        <taxon>Paenibacillus</taxon>
    </lineage>
</organism>
<dbReference type="SUPFAM" id="SSF51215">
    <property type="entry name" value="Regulatory protein AraC"/>
    <property type="match status" value="1"/>
</dbReference>
<keyword evidence="6" id="KW-1185">Reference proteome</keyword>
<gene>
    <name evidence="5" type="ORF">WMW72_15500</name>
</gene>
<keyword evidence="3" id="KW-0804">Transcription</keyword>
<dbReference type="RefSeq" id="WP_341416412.1">
    <property type="nucleotide sequence ID" value="NZ_JBBPCC010000009.1"/>
</dbReference>
<keyword evidence="1" id="KW-0805">Transcription regulation</keyword>
<comment type="caution">
    <text evidence="5">The sequence shown here is derived from an EMBL/GenBank/DDBJ whole genome shotgun (WGS) entry which is preliminary data.</text>
</comment>
<reference evidence="5 6" key="1">
    <citation type="submission" date="2024-04" db="EMBL/GenBank/DDBJ databases">
        <title>draft genome sequnece of Paenibacillus filicis.</title>
        <authorList>
            <person name="Kim D.-U."/>
        </authorList>
    </citation>
    <scope>NUCLEOTIDE SEQUENCE [LARGE SCALE GENOMIC DNA]</scope>
    <source>
        <strain evidence="5 6">KACC14197</strain>
    </source>
</reference>
<dbReference type="SMART" id="SM00342">
    <property type="entry name" value="HTH_ARAC"/>
    <property type="match status" value="1"/>
</dbReference>
<dbReference type="PROSITE" id="PS01124">
    <property type="entry name" value="HTH_ARAC_FAMILY_2"/>
    <property type="match status" value="1"/>
</dbReference>
<evidence type="ECO:0000256" key="3">
    <source>
        <dbReference type="ARBA" id="ARBA00023163"/>
    </source>
</evidence>
<dbReference type="PANTHER" id="PTHR43280">
    <property type="entry name" value="ARAC-FAMILY TRANSCRIPTIONAL REGULATOR"/>
    <property type="match status" value="1"/>
</dbReference>
<dbReference type="Pfam" id="PF02311">
    <property type="entry name" value="AraC_binding"/>
    <property type="match status" value="1"/>
</dbReference>
<dbReference type="InterPro" id="IPR009057">
    <property type="entry name" value="Homeodomain-like_sf"/>
</dbReference>
<evidence type="ECO:0000256" key="1">
    <source>
        <dbReference type="ARBA" id="ARBA00023015"/>
    </source>
</evidence>
<evidence type="ECO:0000256" key="2">
    <source>
        <dbReference type="ARBA" id="ARBA00023125"/>
    </source>
</evidence>
<evidence type="ECO:0000259" key="4">
    <source>
        <dbReference type="PROSITE" id="PS01124"/>
    </source>
</evidence>
<keyword evidence="2" id="KW-0238">DNA-binding</keyword>
<dbReference type="InterPro" id="IPR037923">
    <property type="entry name" value="HTH-like"/>
</dbReference>
<dbReference type="InterPro" id="IPR003313">
    <property type="entry name" value="AraC-bd"/>
</dbReference>
<evidence type="ECO:0000313" key="5">
    <source>
        <dbReference type="EMBL" id="MEK8129311.1"/>
    </source>
</evidence>
<dbReference type="InterPro" id="IPR018060">
    <property type="entry name" value="HTH_AraC"/>
</dbReference>